<evidence type="ECO:0008006" key="4">
    <source>
        <dbReference type="Google" id="ProtNLM"/>
    </source>
</evidence>
<feature type="transmembrane region" description="Helical" evidence="1">
    <location>
        <begin position="799"/>
        <end position="821"/>
    </location>
</feature>
<feature type="transmembrane region" description="Helical" evidence="1">
    <location>
        <begin position="503"/>
        <end position="524"/>
    </location>
</feature>
<evidence type="ECO:0000313" key="3">
    <source>
        <dbReference type="Proteomes" id="UP001235712"/>
    </source>
</evidence>
<keyword evidence="1" id="KW-0472">Membrane</keyword>
<protein>
    <recommendedName>
        <fullName evidence="4">FtsX-like permease family protein</fullName>
    </recommendedName>
</protein>
<gene>
    <name evidence="2" type="ORF">J2S57_004793</name>
</gene>
<keyword evidence="1" id="KW-1133">Transmembrane helix</keyword>
<feature type="transmembrane region" description="Helical" evidence="1">
    <location>
        <begin position="393"/>
        <end position="414"/>
    </location>
</feature>
<proteinExistence type="predicted"/>
<keyword evidence="3" id="KW-1185">Reference proteome</keyword>
<accession>A0ABT9P8M7</accession>
<feature type="transmembrane region" description="Helical" evidence="1">
    <location>
        <begin position="426"/>
        <end position="450"/>
    </location>
</feature>
<feature type="transmembrane region" description="Helical" evidence="1">
    <location>
        <begin position="553"/>
        <end position="575"/>
    </location>
</feature>
<name>A0ABT9P8M7_9ACTN</name>
<feature type="transmembrane region" description="Helical" evidence="1">
    <location>
        <begin position="471"/>
        <end position="491"/>
    </location>
</feature>
<comment type="caution">
    <text evidence="2">The sequence shown here is derived from an EMBL/GenBank/DDBJ whole genome shotgun (WGS) entry which is preliminary data.</text>
</comment>
<feature type="transmembrane region" description="Helical" evidence="1">
    <location>
        <begin position="345"/>
        <end position="365"/>
    </location>
</feature>
<reference evidence="2 3" key="1">
    <citation type="submission" date="2023-07" db="EMBL/GenBank/DDBJ databases">
        <title>Sequencing the genomes of 1000 actinobacteria strains.</title>
        <authorList>
            <person name="Klenk H.-P."/>
        </authorList>
    </citation>
    <scope>NUCLEOTIDE SEQUENCE [LARGE SCALE GENOMIC DNA]</scope>
    <source>
        <strain evidence="2 3">DSM 44388</strain>
    </source>
</reference>
<evidence type="ECO:0000256" key="1">
    <source>
        <dbReference type="SAM" id="Phobius"/>
    </source>
</evidence>
<dbReference type="Proteomes" id="UP001235712">
    <property type="component" value="Unassembled WGS sequence"/>
</dbReference>
<sequence>MRVGWPLLRRAPGRLLRSGSLALMLTISVALLAGLVAAGPLFGRATANGSLERKLATVPHNTQANQQAALTLILPGRLWDDTRVAVTKMLDDVPWLDPVVTSVWSGSWENDIYQPMPFLGVGDRRKVAVLYHRTGAVEALDVVRGRRGAKGLWLPDGLATELGLEPGDSFRAGKTLDDGPTLASCNGPGSGGGSLGLEPGTPTTVASTVTLAGTYRTAPDGRVPTGRYFSALAARLPGDPSRCPLTALLMIGDEETVQGALKAADEIPDWTYSADLSQDGRSLDRLEQAATRAQELRLGPGDLTSDLWKAVAGQGVEPRVESGLPALYAEAEADARTAAQQGRGIALAGAALGLAAVVIALRALAQRRRRENELLVGLGTPLRAVVATSALELLLPAVIGALAGAFAAYLAFAFLGPQSRLGADAIVTTLGAAALVALVTLAGNAVVTVLQARSIGRRLAGREPLRSPGGAGGFWLPLLLGAAVLAVGSVLARDGRASYTDPLSAVLPILVLAGGSLLLVRLAAFGTRLRRRPTGTGGAGVDRLVLRGLRDTGVAVTDLVVVLAIGVGVLAYGLVSADVVHASVHDKTAVLAGATSAAHVPNSPDLGGGEGPAPGLGDGLAVVWRARAQLQPDYTDVDILVVNPETLPAVALWGVGPELAQARQALRKFDEPVRGVLPALLVGIPGREPGRGGTVSVGAQELQLIAKADLTAFPGATRPTVVLDARSLFTRLDILGKRQNPSIAGNIGGQGTYATWLWSSRPAAALETYLDGKHITPLALTSIEQARATPVLTSSGWAATYQIVLGLAALALAGLSVVVAVDRRVARAAPVDLVLRRFGVRPARLVRLRAGELALTGLAALAVLVLPFGVVMTLLPRLVEPGPTLSPAMDVSVPLVPLLLSVLAAAAVTAAAVWVAARRSATLKPAEVLRDDA</sequence>
<feature type="transmembrane region" description="Helical" evidence="1">
    <location>
        <begin position="853"/>
        <end position="875"/>
    </location>
</feature>
<dbReference type="RefSeq" id="WP_307246854.1">
    <property type="nucleotide sequence ID" value="NZ_JAUSQZ010000001.1"/>
</dbReference>
<dbReference type="EMBL" id="JAUSQZ010000001">
    <property type="protein sequence ID" value="MDP9829044.1"/>
    <property type="molecule type" value="Genomic_DNA"/>
</dbReference>
<keyword evidence="1" id="KW-0812">Transmembrane</keyword>
<feature type="transmembrane region" description="Helical" evidence="1">
    <location>
        <begin position="895"/>
        <end position="917"/>
    </location>
</feature>
<evidence type="ECO:0000313" key="2">
    <source>
        <dbReference type="EMBL" id="MDP9829044.1"/>
    </source>
</evidence>
<organism evidence="2 3">
    <name type="scientific">Kineosporia succinea</name>
    <dbReference type="NCBI Taxonomy" id="84632"/>
    <lineage>
        <taxon>Bacteria</taxon>
        <taxon>Bacillati</taxon>
        <taxon>Actinomycetota</taxon>
        <taxon>Actinomycetes</taxon>
        <taxon>Kineosporiales</taxon>
        <taxon>Kineosporiaceae</taxon>
        <taxon>Kineosporia</taxon>
    </lineage>
</organism>